<evidence type="ECO:0000313" key="4">
    <source>
        <dbReference type="Proteomes" id="UP000020077"/>
    </source>
</evidence>
<organism evidence="3 4">
    <name type="scientific">Candidatus Accumulibacter phosphatis</name>
    <dbReference type="NCBI Taxonomy" id="327160"/>
    <lineage>
        <taxon>Bacteria</taxon>
        <taxon>Pseudomonadati</taxon>
        <taxon>Pseudomonadota</taxon>
        <taxon>Betaproteobacteria</taxon>
        <taxon>Candidatus Accumulibacter</taxon>
    </lineage>
</organism>
<dbReference type="Pfam" id="PF08327">
    <property type="entry name" value="AHSA1"/>
    <property type="match status" value="1"/>
</dbReference>
<dbReference type="AlphaFoldDB" id="A0A080LY80"/>
<gene>
    <name evidence="3" type="ORF">AW09_001062</name>
</gene>
<dbReference type="InterPro" id="IPR013538">
    <property type="entry name" value="ASHA1/2-like_C"/>
</dbReference>
<comment type="similarity">
    <text evidence="1">Belongs to the AHA1 family.</text>
</comment>
<proteinExistence type="inferred from homology"/>
<comment type="caution">
    <text evidence="3">The sequence shown here is derived from an EMBL/GenBank/DDBJ whole genome shotgun (WGS) entry which is preliminary data.</text>
</comment>
<evidence type="ECO:0000259" key="2">
    <source>
        <dbReference type="Pfam" id="PF08327"/>
    </source>
</evidence>
<accession>A0A080LY80</accession>
<evidence type="ECO:0000313" key="3">
    <source>
        <dbReference type="EMBL" id="KFB73686.1"/>
    </source>
</evidence>
<dbReference type="Gene3D" id="3.30.530.20">
    <property type="match status" value="1"/>
</dbReference>
<dbReference type="SUPFAM" id="SSF55961">
    <property type="entry name" value="Bet v1-like"/>
    <property type="match status" value="1"/>
</dbReference>
<dbReference type="EMBL" id="JDVG02000183">
    <property type="protein sequence ID" value="KFB73686.1"/>
    <property type="molecule type" value="Genomic_DNA"/>
</dbReference>
<protein>
    <recommendedName>
        <fullName evidence="2">Activator of Hsp90 ATPase homologue 1/2-like C-terminal domain-containing protein</fullName>
    </recommendedName>
</protein>
<dbReference type="Proteomes" id="UP000020077">
    <property type="component" value="Unassembled WGS sequence"/>
</dbReference>
<evidence type="ECO:0000256" key="1">
    <source>
        <dbReference type="ARBA" id="ARBA00006817"/>
    </source>
</evidence>
<sequence>MTCFGAIRTLHYAKEKAMKVTVEAFVRVDLDKVWAAWNNPADIVQWNAADETWHTKARAVDFREGGTFRSRMEAKNGTSGFDFEGTDTRIVATKLIQYQMSDGREVQACFVARSGGFLVTETFDAETENPPELQRHGWQAFLNSFSRHVEAKS</sequence>
<dbReference type="RefSeq" id="WP_291983924.1">
    <property type="nucleotide sequence ID" value="NZ_JAEUOK010000145.1"/>
</dbReference>
<name>A0A080LY80_9PROT</name>
<feature type="domain" description="Activator of Hsp90 ATPase homologue 1/2-like C-terminal" evidence="2">
    <location>
        <begin position="29"/>
        <end position="149"/>
    </location>
</feature>
<reference evidence="3 4" key="1">
    <citation type="submission" date="2014-02" db="EMBL/GenBank/DDBJ databases">
        <title>Expanding our view of genomic diversity in Candidatus Accumulibacter clades.</title>
        <authorList>
            <person name="Skennerton C.T."/>
            <person name="Barr J.J."/>
            <person name="Slater F.R."/>
            <person name="Bond P.L."/>
            <person name="Tyson G.W."/>
        </authorList>
    </citation>
    <scope>NUCLEOTIDE SEQUENCE [LARGE SCALE GENOMIC DNA]</scope>
    <source>
        <strain evidence="4">BA-91</strain>
    </source>
</reference>
<dbReference type="InterPro" id="IPR023393">
    <property type="entry name" value="START-like_dom_sf"/>
</dbReference>